<dbReference type="AlphaFoldDB" id="A0A409YKW0"/>
<dbReference type="Pfam" id="PF17667">
    <property type="entry name" value="Pkinase_fungal"/>
    <property type="match status" value="1"/>
</dbReference>
<proteinExistence type="predicted"/>
<dbReference type="Gene3D" id="1.10.510.10">
    <property type="entry name" value="Transferase(Phosphotransferase) domain 1"/>
    <property type="match status" value="1"/>
</dbReference>
<organism evidence="2 3">
    <name type="scientific">Panaeolus cyanescens</name>
    <dbReference type="NCBI Taxonomy" id="181874"/>
    <lineage>
        <taxon>Eukaryota</taxon>
        <taxon>Fungi</taxon>
        <taxon>Dikarya</taxon>
        <taxon>Basidiomycota</taxon>
        <taxon>Agaricomycotina</taxon>
        <taxon>Agaricomycetes</taxon>
        <taxon>Agaricomycetidae</taxon>
        <taxon>Agaricales</taxon>
        <taxon>Agaricineae</taxon>
        <taxon>Galeropsidaceae</taxon>
        <taxon>Panaeolus</taxon>
    </lineage>
</organism>
<accession>A0A409YKW0</accession>
<feature type="domain" description="Fungal-type protein kinase" evidence="1">
    <location>
        <begin position="3"/>
        <end position="284"/>
    </location>
</feature>
<evidence type="ECO:0000259" key="1">
    <source>
        <dbReference type="Pfam" id="PF17667"/>
    </source>
</evidence>
<sequence>MRRDTITGHAPRVWKVVRVRSGYDLTAFGGKEEWSVLKQVWIRDGSRTEREIQDAIWKDMEDTWKATSGECAEKVNEIRKRFPIIDKLMMNESYKRYFLTINTDAVGGYLTPKPAPFSGTAIRMNDSSICSFPQSTNARTRGFEQKRQYSVVFKELCTTVGRLKTLGDTMDVLEDSVIGLLLLFCAGWVHRDLSTGNIMAYETGNKLQVKICDLEYAQRFGKGEGSNEPKTGTPYFTAVDVMRGEWDDALFDTHKLSPNMDMPKFFYTYYHDLESLWWIINFIVIVRIPNPLAEHLIPFIFHNSMEVKDTRRTFPVAAQRRLSPILNSRVSFFAQDLGDLGKGIYDLANMLLGNNTLKSELNYVDMYKKFQDFFQGLSQHGTDWCRLTLGSHEK</sequence>
<dbReference type="InterPro" id="IPR040976">
    <property type="entry name" value="Pkinase_fungal"/>
</dbReference>
<name>A0A409YKW0_9AGAR</name>
<dbReference type="InterPro" id="IPR011009">
    <property type="entry name" value="Kinase-like_dom_sf"/>
</dbReference>
<reference evidence="2 3" key="1">
    <citation type="journal article" date="2018" name="Evol. Lett.">
        <title>Horizontal gene cluster transfer increased hallucinogenic mushroom diversity.</title>
        <authorList>
            <person name="Reynolds H.T."/>
            <person name="Vijayakumar V."/>
            <person name="Gluck-Thaler E."/>
            <person name="Korotkin H.B."/>
            <person name="Matheny P.B."/>
            <person name="Slot J.C."/>
        </authorList>
    </citation>
    <scope>NUCLEOTIDE SEQUENCE [LARGE SCALE GENOMIC DNA]</scope>
    <source>
        <strain evidence="2 3">2629</strain>
    </source>
</reference>
<dbReference type="Proteomes" id="UP000284842">
    <property type="component" value="Unassembled WGS sequence"/>
</dbReference>
<dbReference type="SUPFAM" id="SSF56112">
    <property type="entry name" value="Protein kinase-like (PK-like)"/>
    <property type="match status" value="1"/>
</dbReference>
<gene>
    <name evidence="2" type="ORF">CVT24_007779</name>
</gene>
<evidence type="ECO:0000313" key="2">
    <source>
        <dbReference type="EMBL" id="PPR03665.1"/>
    </source>
</evidence>
<dbReference type="EMBL" id="NHTK01001041">
    <property type="protein sequence ID" value="PPR03665.1"/>
    <property type="molecule type" value="Genomic_DNA"/>
</dbReference>
<keyword evidence="3" id="KW-1185">Reference proteome</keyword>
<dbReference type="InParanoid" id="A0A409YKW0"/>
<dbReference type="OrthoDB" id="3271139at2759"/>
<protein>
    <recommendedName>
        <fullName evidence="1">Fungal-type protein kinase domain-containing protein</fullName>
    </recommendedName>
</protein>
<evidence type="ECO:0000313" key="3">
    <source>
        <dbReference type="Proteomes" id="UP000284842"/>
    </source>
</evidence>
<comment type="caution">
    <text evidence="2">The sequence shown here is derived from an EMBL/GenBank/DDBJ whole genome shotgun (WGS) entry which is preliminary data.</text>
</comment>